<protein>
    <recommendedName>
        <fullName evidence="2">histidine kinase</fullName>
        <ecNumber evidence="2">2.7.13.3</ecNumber>
    </recommendedName>
</protein>
<dbReference type="InterPro" id="IPR001610">
    <property type="entry name" value="PAC"/>
</dbReference>
<dbReference type="Pfam" id="PF02518">
    <property type="entry name" value="HATPase_c"/>
    <property type="match status" value="1"/>
</dbReference>
<dbReference type="EC" id="2.7.13.3" evidence="2"/>
<dbReference type="PROSITE" id="PS50109">
    <property type="entry name" value="HIS_KIN"/>
    <property type="match status" value="1"/>
</dbReference>
<evidence type="ECO:0000259" key="8">
    <source>
        <dbReference type="PROSITE" id="PS50113"/>
    </source>
</evidence>
<organism evidence="9 10">
    <name type="scientific">Candidatus Tenderia electrophaga</name>
    <dbReference type="NCBI Taxonomy" id="1748243"/>
    <lineage>
        <taxon>Bacteria</taxon>
        <taxon>Pseudomonadati</taxon>
        <taxon>Pseudomonadota</taxon>
        <taxon>Gammaproteobacteria</taxon>
        <taxon>Candidatus Tenderiales</taxon>
        <taxon>Candidatus Tenderiaceae</taxon>
        <taxon>Candidatus Tenderia</taxon>
    </lineage>
</organism>
<dbReference type="SUPFAM" id="SSF47384">
    <property type="entry name" value="Homodimeric domain of signal transducing histidine kinase"/>
    <property type="match status" value="1"/>
</dbReference>
<dbReference type="Gene3D" id="3.40.50.2300">
    <property type="match status" value="1"/>
</dbReference>
<dbReference type="Gene3D" id="1.10.287.130">
    <property type="match status" value="1"/>
</dbReference>
<evidence type="ECO:0000256" key="1">
    <source>
        <dbReference type="ARBA" id="ARBA00000085"/>
    </source>
</evidence>
<dbReference type="PANTHER" id="PTHR43065:SF42">
    <property type="entry name" value="TWO-COMPONENT SENSOR PPRA"/>
    <property type="match status" value="1"/>
</dbReference>
<dbReference type="KEGG" id="tee:Tel_15875"/>
<dbReference type="InterPro" id="IPR001789">
    <property type="entry name" value="Sig_transdc_resp-reg_receiver"/>
</dbReference>
<dbReference type="Gene3D" id="3.30.565.10">
    <property type="entry name" value="Histidine kinase-like ATPase, C-terminal domain"/>
    <property type="match status" value="1"/>
</dbReference>
<dbReference type="CDD" id="cd00130">
    <property type="entry name" value="PAS"/>
    <property type="match status" value="2"/>
</dbReference>
<dbReference type="NCBIfam" id="TIGR00229">
    <property type="entry name" value="sensory_box"/>
    <property type="match status" value="2"/>
</dbReference>
<gene>
    <name evidence="9" type="ORF">Tel_15875</name>
</gene>
<evidence type="ECO:0000259" key="6">
    <source>
        <dbReference type="PROSITE" id="PS50110"/>
    </source>
</evidence>
<evidence type="ECO:0000256" key="3">
    <source>
        <dbReference type="ARBA" id="ARBA00022553"/>
    </source>
</evidence>
<name>A0A0S2THG9_9GAMM</name>
<dbReference type="InterPro" id="IPR000014">
    <property type="entry name" value="PAS"/>
</dbReference>
<feature type="domain" description="PAC" evidence="8">
    <location>
        <begin position="321"/>
        <end position="388"/>
    </location>
</feature>
<dbReference type="Gene3D" id="2.10.70.100">
    <property type="match status" value="1"/>
</dbReference>
<dbReference type="PROSITE" id="PS50112">
    <property type="entry name" value="PAS"/>
    <property type="match status" value="1"/>
</dbReference>
<evidence type="ECO:0000259" key="5">
    <source>
        <dbReference type="PROSITE" id="PS50109"/>
    </source>
</evidence>
<reference evidence="9" key="1">
    <citation type="submission" date="2015-10" db="EMBL/GenBank/DDBJ databases">
        <title>Description of Candidatus Tenderia electrophaga gen. nov, sp. nov., an Uncultivated Electroautotroph from a Biocathode Enrichment.</title>
        <authorList>
            <person name="Eddie B.J."/>
            <person name="Malanoski A.P."/>
            <person name="Wang Z."/>
            <person name="Hall R.J."/>
            <person name="Oh S.D."/>
            <person name="Heiner C."/>
            <person name="Lin B."/>
            <person name="Strycharz-Glaven S.M."/>
        </authorList>
    </citation>
    <scope>NUCLEOTIDE SEQUENCE [LARGE SCALE GENOMIC DNA]</scope>
    <source>
        <strain evidence="9">NRL1</strain>
    </source>
</reference>
<dbReference type="Gene3D" id="3.30.450.20">
    <property type="entry name" value="PAS domain"/>
    <property type="match status" value="3"/>
</dbReference>
<dbReference type="SUPFAM" id="SSF52172">
    <property type="entry name" value="CheY-like"/>
    <property type="match status" value="1"/>
</dbReference>
<dbReference type="InterPro" id="IPR036097">
    <property type="entry name" value="HisK_dim/P_sf"/>
</dbReference>
<dbReference type="Pfam" id="PF00072">
    <property type="entry name" value="Response_reg"/>
    <property type="match status" value="1"/>
</dbReference>
<keyword evidence="10" id="KW-1185">Reference proteome</keyword>
<dbReference type="InterPro" id="IPR013656">
    <property type="entry name" value="PAS_4"/>
</dbReference>
<comment type="catalytic activity">
    <reaction evidence="1">
        <text>ATP + protein L-histidine = ADP + protein N-phospho-L-histidine.</text>
        <dbReference type="EC" id="2.7.13.3"/>
    </reaction>
</comment>
<dbReference type="Pfam" id="PF13426">
    <property type="entry name" value="PAS_9"/>
    <property type="match status" value="1"/>
</dbReference>
<sequence length="808" mass="88891">MAHTYEGLKMEEENLRITLDSIGDGVIATDTDGNVTQINPAAQKLTGWTFESAQGRPLTEVFNIVNAKTKEVVVNPVTKVLELGKTVGLANHTMLIAKDGAEYQIADSAAPIRDTNGNIAGVVLVFRDVTEKYHLQEIVLETNERLQGALEASHAGTWRVDMSTGNDTRDASLNRLLGLPAEPTTQPLSDWFTYVHPDDAEPMKLAWEKGLETGLYSVEHRLIRKDGETLWVYDRGRMIRDADGQLLYAIGAVMDITERKQAEEDLRKSEKLLNTIAENYPNSYVAIIEHDFTVSFLSGQEFKNQQLDPEDFVGLSLDEIYGEDAAIIRSHYEETFNGKGCAFEFFHNNQYHFYRTVPLQSGDGTIQQILVVVENITERKQAENALRRAQKMDAIGQLTGGIAHDFNNILGIIIGNLDLLNLTITDNKAAQGHIDEARKAALRATELTKNLLGFSRRRSDKSAITDMNSVVKGMDSLITHSLTPKVIVESHLAEDLWLCNIDSGDLEDTLLNLIINARDAMPRGGRLTLETCNRILDEDYCSINAGATAGEYVELAVSDSGTGIPPEQLDQVFEPFFTTKPYGKGTGLGLAMAFGFVKRSGGYIKVDSEVGIGTTIHLYLPRAIGQVQKPVLNNEQPSKLPRGHGTVLVVDDEESLLKLAEISLRSLGYRVITANNADQALTCLKTEADVAMLVSDVVMPGSMNGYELAEQATRSHPGLKVLLTSGYTEKVVGADGQVRSKANLLRKPYTQTELAQQIQTIMGDNQPGQSSGAELKPDLSSIIWSEEFSTGIEPMDEDHKALLAIFNH</sequence>
<dbReference type="InterPro" id="IPR011006">
    <property type="entry name" value="CheY-like_superfamily"/>
</dbReference>
<dbReference type="PROSITE" id="PS50110">
    <property type="entry name" value="RESPONSE_REGULATORY"/>
    <property type="match status" value="1"/>
</dbReference>
<dbReference type="SMART" id="SM00086">
    <property type="entry name" value="PAC"/>
    <property type="match status" value="3"/>
</dbReference>
<dbReference type="InterPro" id="IPR004358">
    <property type="entry name" value="Sig_transdc_His_kin-like_C"/>
</dbReference>
<dbReference type="STRING" id="1748243.Tel_15875"/>
<dbReference type="SMART" id="SM00388">
    <property type="entry name" value="HisKA"/>
    <property type="match status" value="1"/>
</dbReference>
<dbReference type="Proteomes" id="UP000055136">
    <property type="component" value="Chromosome"/>
</dbReference>
<feature type="domain" description="PAC" evidence="8">
    <location>
        <begin position="89"/>
        <end position="141"/>
    </location>
</feature>
<dbReference type="Pfam" id="PF00512">
    <property type="entry name" value="HisKA"/>
    <property type="match status" value="1"/>
</dbReference>
<evidence type="ECO:0000313" key="9">
    <source>
        <dbReference type="EMBL" id="ALP54509.1"/>
    </source>
</evidence>
<feature type="modified residue" description="4-aspartylphosphate" evidence="4">
    <location>
        <position position="696"/>
    </location>
</feature>
<dbReference type="InterPro" id="IPR003594">
    <property type="entry name" value="HATPase_dom"/>
</dbReference>
<keyword evidence="3 4" id="KW-0597">Phosphoprotein</keyword>
<dbReference type="CDD" id="cd00082">
    <property type="entry name" value="HisKA"/>
    <property type="match status" value="1"/>
</dbReference>
<feature type="domain" description="PAS" evidence="7">
    <location>
        <begin position="11"/>
        <end position="84"/>
    </location>
</feature>
<dbReference type="SMART" id="SM00091">
    <property type="entry name" value="PAS"/>
    <property type="match status" value="3"/>
</dbReference>
<dbReference type="SMART" id="SM00387">
    <property type="entry name" value="HATPase_c"/>
    <property type="match status" value="1"/>
</dbReference>
<evidence type="ECO:0000259" key="7">
    <source>
        <dbReference type="PROSITE" id="PS50112"/>
    </source>
</evidence>
<dbReference type="InterPro" id="IPR003661">
    <property type="entry name" value="HisK_dim/P_dom"/>
</dbReference>
<dbReference type="SUPFAM" id="SSF55874">
    <property type="entry name" value="ATPase domain of HSP90 chaperone/DNA topoisomerase II/histidine kinase"/>
    <property type="match status" value="1"/>
</dbReference>
<dbReference type="SMART" id="SM00448">
    <property type="entry name" value="REC"/>
    <property type="match status" value="1"/>
</dbReference>
<feature type="domain" description="Response regulatory" evidence="6">
    <location>
        <begin position="646"/>
        <end position="762"/>
    </location>
</feature>
<dbReference type="AlphaFoldDB" id="A0A0S2THG9"/>
<dbReference type="InterPro" id="IPR036890">
    <property type="entry name" value="HATPase_C_sf"/>
</dbReference>
<feature type="domain" description="PAC" evidence="8">
    <location>
        <begin position="216"/>
        <end position="268"/>
    </location>
</feature>
<feature type="domain" description="Histidine kinase" evidence="5">
    <location>
        <begin position="401"/>
        <end position="624"/>
    </location>
</feature>
<dbReference type="InterPro" id="IPR035965">
    <property type="entry name" value="PAS-like_dom_sf"/>
</dbReference>
<dbReference type="Pfam" id="PF08447">
    <property type="entry name" value="PAS_3"/>
    <property type="match status" value="1"/>
</dbReference>
<dbReference type="PRINTS" id="PR00344">
    <property type="entry name" value="BCTRLSENSOR"/>
</dbReference>
<dbReference type="InterPro" id="IPR013655">
    <property type="entry name" value="PAS_fold_3"/>
</dbReference>
<dbReference type="GO" id="GO:0000155">
    <property type="term" value="F:phosphorelay sensor kinase activity"/>
    <property type="evidence" value="ECO:0007669"/>
    <property type="project" value="InterPro"/>
</dbReference>
<dbReference type="PANTHER" id="PTHR43065">
    <property type="entry name" value="SENSOR HISTIDINE KINASE"/>
    <property type="match status" value="1"/>
</dbReference>
<proteinExistence type="predicted"/>
<dbReference type="InterPro" id="IPR000700">
    <property type="entry name" value="PAS-assoc_C"/>
</dbReference>
<evidence type="ECO:0000256" key="4">
    <source>
        <dbReference type="PROSITE-ProRule" id="PRU00169"/>
    </source>
</evidence>
<evidence type="ECO:0000313" key="10">
    <source>
        <dbReference type="Proteomes" id="UP000055136"/>
    </source>
</evidence>
<dbReference type="EMBL" id="CP013099">
    <property type="protein sequence ID" value="ALP54509.1"/>
    <property type="molecule type" value="Genomic_DNA"/>
</dbReference>
<dbReference type="SUPFAM" id="SSF55785">
    <property type="entry name" value="PYP-like sensor domain (PAS domain)"/>
    <property type="match status" value="3"/>
</dbReference>
<dbReference type="PROSITE" id="PS50113">
    <property type="entry name" value="PAC"/>
    <property type="match status" value="3"/>
</dbReference>
<dbReference type="Pfam" id="PF08448">
    <property type="entry name" value="PAS_4"/>
    <property type="match status" value="1"/>
</dbReference>
<dbReference type="InterPro" id="IPR005467">
    <property type="entry name" value="His_kinase_dom"/>
</dbReference>
<accession>A0A0S2THG9</accession>
<evidence type="ECO:0000256" key="2">
    <source>
        <dbReference type="ARBA" id="ARBA00012438"/>
    </source>
</evidence>